<reference evidence="2" key="1">
    <citation type="journal article" date="2019" name="Int. J. Syst. Evol. Microbiol.">
        <title>The Global Catalogue of Microorganisms (GCM) 10K type strain sequencing project: providing services to taxonomists for standard genome sequencing and annotation.</title>
        <authorList>
            <consortium name="The Broad Institute Genomics Platform"/>
            <consortium name="The Broad Institute Genome Sequencing Center for Infectious Disease"/>
            <person name="Wu L."/>
            <person name="Ma J."/>
        </authorList>
    </citation>
    <scope>NUCLEOTIDE SEQUENCE [LARGE SCALE GENOMIC DNA]</scope>
    <source>
        <strain evidence="2">CGMCC 1.10759</strain>
    </source>
</reference>
<evidence type="ECO:0000313" key="1">
    <source>
        <dbReference type="EMBL" id="MFC4309086.1"/>
    </source>
</evidence>
<gene>
    <name evidence="1" type="ORF">ACFPN2_08350</name>
</gene>
<organism evidence="1 2">
    <name type="scientific">Steroidobacter flavus</name>
    <dbReference type="NCBI Taxonomy" id="1842136"/>
    <lineage>
        <taxon>Bacteria</taxon>
        <taxon>Pseudomonadati</taxon>
        <taxon>Pseudomonadota</taxon>
        <taxon>Gammaproteobacteria</taxon>
        <taxon>Steroidobacterales</taxon>
        <taxon>Steroidobacteraceae</taxon>
        <taxon>Steroidobacter</taxon>
    </lineage>
</organism>
<keyword evidence="2" id="KW-1185">Reference proteome</keyword>
<dbReference type="Proteomes" id="UP001595904">
    <property type="component" value="Unassembled WGS sequence"/>
</dbReference>
<proteinExistence type="predicted"/>
<comment type="caution">
    <text evidence="1">The sequence shown here is derived from an EMBL/GenBank/DDBJ whole genome shotgun (WGS) entry which is preliminary data.</text>
</comment>
<sequence>MDVIETERARLEQALTILGCTTVAINNDPRADAHQFLYGDMIEWARQMINETTNRLDSVHLRGVYEALASHEREVSIEALASMQSEPSAGDSDNGVSAG</sequence>
<name>A0ABV8SNT9_9GAMM</name>
<evidence type="ECO:0000313" key="2">
    <source>
        <dbReference type="Proteomes" id="UP001595904"/>
    </source>
</evidence>
<dbReference type="EMBL" id="JBHSDU010000003">
    <property type="protein sequence ID" value="MFC4309086.1"/>
    <property type="molecule type" value="Genomic_DNA"/>
</dbReference>
<accession>A0ABV8SNT9</accession>
<dbReference type="RefSeq" id="WP_380596149.1">
    <property type="nucleotide sequence ID" value="NZ_JBHSDU010000003.1"/>
</dbReference>
<protein>
    <submittedName>
        <fullName evidence="1">Uncharacterized protein</fullName>
    </submittedName>
</protein>